<evidence type="ECO:0000313" key="2">
    <source>
        <dbReference type="EMBL" id="GAF80825.1"/>
    </source>
</evidence>
<accession>X0TXG3</accession>
<organism evidence="2">
    <name type="scientific">marine sediment metagenome</name>
    <dbReference type="NCBI Taxonomy" id="412755"/>
    <lineage>
        <taxon>unclassified sequences</taxon>
        <taxon>metagenomes</taxon>
        <taxon>ecological metagenomes</taxon>
    </lineage>
</organism>
<name>X0TXG3_9ZZZZ</name>
<dbReference type="EMBL" id="BARS01000669">
    <property type="protein sequence ID" value="GAF80825.1"/>
    <property type="molecule type" value="Genomic_DNA"/>
</dbReference>
<gene>
    <name evidence="2" type="ORF">S01H1_01522</name>
</gene>
<sequence length="103" mass="11110">FHHSIGLEIVSSVDRLPAPLLYSPRTCLMAVRWALVGGLHKSGKEMDTMAEEETPGGEEERGGGHPLRKLIALVAGLGAGLAALMWWRRRGGEEEGEGEPPPE</sequence>
<proteinExistence type="predicted"/>
<evidence type="ECO:0000256" key="1">
    <source>
        <dbReference type="SAM" id="MobiDB-lite"/>
    </source>
</evidence>
<feature type="non-terminal residue" evidence="2">
    <location>
        <position position="1"/>
    </location>
</feature>
<feature type="region of interest" description="Disordered" evidence="1">
    <location>
        <begin position="43"/>
        <end position="65"/>
    </location>
</feature>
<protein>
    <submittedName>
        <fullName evidence="2">Uncharacterized protein</fullName>
    </submittedName>
</protein>
<feature type="compositionally biased region" description="Acidic residues" evidence="1">
    <location>
        <begin position="48"/>
        <end position="57"/>
    </location>
</feature>
<comment type="caution">
    <text evidence="2">The sequence shown here is derived from an EMBL/GenBank/DDBJ whole genome shotgun (WGS) entry which is preliminary data.</text>
</comment>
<reference evidence="2" key="1">
    <citation type="journal article" date="2014" name="Front. Microbiol.">
        <title>High frequency of phylogenetically diverse reductive dehalogenase-homologous genes in deep subseafloor sedimentary metagenomes.</title>
        <authorList>
            <person name="Kawai M."/>
            <person name="Futagami T."/>
            <person name="Toyoda A."/>
            <person name="Takaki Y."/>
            <person name="Nishi S."/>
            <person name="Hori S."/>
            <person name="Arai W."/>
            <person name="Tsubouchi T."/>
            <person name="Morono Y."/>
            <person name="Uchiyama I."/>
            <person name="Ito T."/>
            <person name="Fujiyama A."/>
            <person name="Inagaki F."/>
            <person name="Takami H."/>
        </authorList>
    </citation>
    <scope>NUCLEOTIDE SEQUENCE</scope>
    <source>
        <strain evidence="2">Expedition CK06-06</strain>
    </source>
</reference>
<dbReference type="AlphaFoldDB" id="X0TXG3"/>